<comment type="catalytic activity">
    <reaction evidence="3">
        <text>L-aspartate + L-glutamine + ATP + H2O = L-asparagine + L-glutamate + AMP + diphosphate + H(+)</text>
        <dbReference type="Rhea" id="RHEA:12228"/>
        <dbReference type="ChEBI" id="CHEBI:15377"/>
        <dbReference type="ChEBI" id="CHEBI:15378"/>
        <dbReference type="ChEBI" id="CHEBI:29985"/>
        <dbReference type="ChEBI" id="CHEBI:29991"/>
        <dbReference type="ChEBI" id="CHEBI:30616"/>
        <dbReference type="ChEBI" id="CHEBI:33019"/>
        <dbReference type="ChEBI" id="CHEBI:58048"/>
        <dbReference type="ChEBI" id="CHEBI:58359"/>
        <dbReference type="ChEBI" id="CHEBI:456215"/>
        <dbReference type="EC" id="6.3.5.4"/>
    </reaction>
</comment>
<evidence type="ECO:0000256" key="4">
    <source>
        <dbReference type="SAM" id="MobiDB-lite"/>
    </source>
</evidence>
<dbReference type="InterPro" id="IPR051786">
    <property type="entry name" value="ASN_synthetase/amidase"/>
</dbReference>
<comment type="caution">
    <text evidence="6">The sequence shown here is derived from an EMBL/GenBank/DDBJ whole genome shotgun (WGS) entry which is preliminary data.</text>
</comment>
<dbReference type="InterPro" id="IPR029055">
    <property type="entry name" value="Ntn_hydrolases_N"/>
</dbReference>
<sequence length="627" mass="70461">MARRRPPRGRGTVFPEQTEAQQAAERGYSKRGKMNVDLDLISRTYADVEFFLACVFPDSPPRFAQAVPSTLAVEIAEDFWAVSSRVPGNGKSLLHDIGGTRVLFRGYESEIGVHSYSSAERLGRLATPEALTNGAFAYLGFDRERQHAVVRSDAFGVAPLFYRQCGNGWLFASHPGLIRFAGDKADLNTWLSLMQSGLPLDDRSCYEGIARFEPGTQMTVRRDGARSERWFRFEDLPPGLEAIDDEAFAIVEAAYRRAMDRCLALDAESFTLPFSSGYDSRRFFATLLQKKVPFKAVTCQSFHRKKGKDYDIDSYFAPKIAAAFGVECELVHATPAAGLAADAQWRQSLIGSETFMHGWGVPFMRWLAKRPPSVVIDGLGGDTLGNTGFEIDGLHETPEKDRELLVKEVSRPSIFKELSGVFPTLADYQRHYRVFLAKFPSNLNQAEFAFLQSRTRRCISPWITMMHPPGHVIVFPYHDLDFARATLRYHPADKYKWFFQKECLKRFYPEYVDFHGSRNLPPDHPPLDAAESRARDTASEHAAYGDPATVMAALKYLNWKNRILLLLALGSSSLRRRRDWLFRPLLSLVRLDRQSKAFIDKDSAAVVGPAGQESGGNPVQATQKGMA</sequence>
<feature type="region of interest" description="Disordered" evidence="4">
    <location>
        <begin position="607"/>
        <end position="627"/>
    </location>
</feature>
<evidence type="ECO:0000313" key="6">
    <source>
        <dbReference type="EMBL" id="MFC0250918.1"/>
    </source>
</evidence>
<keyword evidence="7" id="KW-1185">Reference proteome</keyword>
<dbReference type="Proteomes" id="UP001589773">
    <property type="component" value="Unassembled WGS sequence"/>
</dbReference>
<gene>
    <name evidence="6" type="ORF">ACFFJK_03365</name>
</gene>
<reference evidence="6 7" key="1">
    <citation type="submission" date="2024-09" db="EMBL/GenBank/DDBJ databases">
        <authorList>
            <person name="Sun Q."/>
            <person name="Mori K."/>
        </authorList>
    </citation>
    <scope>NUCLEOTIDE SEQUENCE [LARGE SCALE GENOMIC DNA]</scope>
    <source>
        <strain evidence="6 7">CCM 7792</strain>
    </source>
</reference>
<dbReference type="PANTHER" id="PTHR43284">
    <property type="entry name" value="ASPARAGINE SYNTHETASE (GLUTAMINE-HYDROLYZING)"/>
    <property type="match status" value="1"/>
</dbReference>
<evidence type="ECO:0000256" key="1">
    <source>
        <dbReference type="ARBA" id="ARBA00005187"/>
    </source>
</evidence>
<dbReference type="Gene3D" id="3.60.20.10">
    <property type="entry name" value="Glutamine Phosphoribosylpyrophosphate, subunit 1, domain 1"/>
    <property type="match status" value="1"/>
</dbReference>
<comment type="pathway">
    <text evidence="1">Amino-acid biosynthesis; L-asparagine biosynthesis; L-asparagine from L-aspartate (L-Gln route): step 1/1.</text>
</comment>
<evidence type="ECO:0000256" key="2">
    <source>
        <dbReference type="ARBA" id="ARBA00012737"/>
    </source>
</evidence>
<dbReference type="InterPro" id="IPR017932">
    <property type="entry name" value="GATase_2_dom"/>
</dbReference>
<organism evidence="6 7">
    <name type="scientific">Massilia consociata</name>
    <dbReference type="NCBI Taxonomy" id="760117"/>
    <lineage>
        <taxon>Bacteria</taxon>
        <taxon>Pseudomonadati</taxon>
        <taxon>Pseudomonadota</taxon>
        <taxon>Betaproteobacteria</taxon>
        <taxon>Burkholderiales</taxon>
        <taxon>Oxalobacteraceae</taxon>
        <taxon>Telluria group</taxon>
        <taxon>Massilia</taxon>
    </lineage>
</organism>
<evidence type="ECO:0000256" key="3">
    <source>
        <dbReference type="ARBA" id="ARBA00048741"/>
    </source>
</evidence>
<dbReference type="InterPro" id="IPR014729">
    <property type="entry name" value="Rossmann-like_a/b/a_fold"/>
</dbReference>
<dbReference type="Pfam" id="PF13537">
    <property type="entry name" value="GATase_7"/>
    <property type="match status" value="1"/>
</dbReference>
<feature type="domain" description="Glutamine amidotransferase type-2" evidence="5">
    <location>
        <begin position="132"/>
        <end position="175"/>
    </location>
</feature>
<dbReference type="PANTHER" id="PTHR43284:SF1">
    <property type="entry name" value="ASPARAGINE SYNTHETASE"/>
    <property type="match status" value="1"/>
</dbReference>
<dbReference type="EC" id="6.3.5.4" evidence="2"/>
<dbReference type="SUPFAM" id="SSF56235">
    <property type="entry name" value="N-terminal nucleophile aminohydrolases (Ntn hydrolases)"/>
    <property type="match status" value="1"/>
</dbReference>
<evidence type="ECO:0000313" key="7">
    <source>
        <dbReference type="Proteomes" id="UP001589773"/>
    </source>
</evidence>
<proteinExistence type="predicted"/>
<dbReference type="SUPFAM" id="SSF52402">
    <property type="entry name" value="Adenine nucleotide alpha hydrolases-like"/>
    <property type="match status" value="1"/>
</dbReference>
<feature type="compositionally biased region" description="Polar residues" evidence="4">
    <location>
        <begin position="615"/>
        <end position="627"/>
    </location>
</feature>
<dbReference type="RefSeq" id="WP_379677697.1">
    <property type="nucleotide sequence ID" value="NZ_JBHLWP010000004.1"/>
</dbReference>
<dbReference type="Gene3D" id="3.40.50.620">
    <property type="entry name" value="HUPs"/>
    <property type="match status" value="1"/>
</dbReference>
<protein>
    <recommendedName>
        <fullName evidence="2">asparagine synthase (glutamine-hydrolyzing)</fullName>
        <ecNumber evidence="2">6.3.5.4</ecNumber>
    </recommendedName>
</protein>
<evidence type="ECO:0000259" key="5">
    <source>
        <dbReference type="Pfam" id="PF13537"/>
    </source>
</evidence>
<dbReference type="EMBL" id="JBHLWP010000004">
    <property type="protein sequence ID" value="MFC0250918.1"/>
    <property type="molecule type" value="Genomic_DNA"/>
</dbReference>
<accession>A0ABV6FBM8</accession>
<name>A0ABV6FBM8_9BURK</name>